<dbReference type="Pfam" id="PF01379">
    <property type="entry name" value="Porphobil_deam"/>
    <property type="match status" value="1"/>
</dbReference>
<evidence type="ECO:0000256" key="2">
    <source>
        <dbReference type="ARBA" id="ARBA00004735"/>
    </source>
</evidence>
<dbReference type="PANTHER" id="PTHR11557:SF0">
    <property type="entry name" value="PORPHOBILINOGEN DEAMINASE"/>
    <property type="match status" value="1"/>
</dbReference>
<feature type="domain" description="Porphobilinogen deaminase N-terminal" evidence="9">
    <location>
        <begin position="40"/>
        <end position="219"/>
    </location>
</feature>
<evidence type="ECO:0000256" key="7">
    <source>
        <dbReference type="ARBA" id="ARBA00033064"/>
    </source>
</evidence>
<reference evidence="11 12" key="1">
    <citation type="submission" date="2022-12" db="EMBL/GenBank/DDBJ databases">
        <title>Chromosome-level genome of Tegillarca granosa.</title>
        <authorList>
            <person name="Kim J."/>
        </authorList>
    </citation>
    <scope>NUCLEOTIDE SEQUENCE [LARGE SCALE GENOMIC DNA]</scope>
    <source>
        <strain evidence="11">Teg-2019</strain>
        <tissue evidence="11">Adductor muscle</tissue>
    </source>
</reference>
<protein>
    <recommendedName>
        <fullName evidence="4">hydroxymethylbilane synthase</fullName>
        <ecNumber evidence="4">2.5.1.61</ecNumber>
    </recommendedName>
    <alternativeName>
        <fullName evidence="7">Hydroxymethylbilane synthase</fullName>
    </alternativeName>
</protein>
<dbReference type="NCBIfam" id="TIGR00212">
    <property type="entry name" value="hemC"/>
    <property type="match status" value="1"/>
</dbReference>
<evidence type="ECO:0000256" key="8">
    <source>
        <dbReference type="SAM" id="MobiDB-lite"/>
    </source>
</evidence>
<comment type="similarity">
    <text evidence="3">Belongs to the HMBS family.</text>
</comment>
<evidence type="ECO:0000256" key="5">
    <source>
        <dbReference type="ARBA" id="ARBA00022679"/>
    </source>
</evidence>
<evidence type="ECO:0000256" key="3">
    <source>
        <dbReference type="ARBA" id="ARBA00005638"/>
    </source>
</evidence>
<dbReference type="PROSITE" id="PS00533">
    <property type="entry name" value="PORPHOBILINOGEN_DEAM"/>
    <property type="match status" value="1"/>
</dbReference>
<dbReference type="InterPro" id="IPR022418">
    <property type="entry name" value="Porphobilinogen_deaminase_C"/>
</dbReference>
<comment type="cofactor">
    <cofactor evidence="1">
        <name>dipyrromethane</name>
        <dbReference type="ChEBI" id="CHEBI:60342"/>
    </cofactor>
</comment>
<dbReference type="SUPFAM" id="SSF53850">
    <property type="entry name" value="Periplasmic binding protein-like II"/>
    <property type="match status" value="1"/>
</dbReference>
<organism evidence="11 12">
    <name type="scientific">Tegillarca granosa</name>
    <name type="common">Malaysian cockle</name>
    <name type="synonym">Anadara granosa</name>
    <dbReference type="NCBI Taxonomy" id="220873"/>
    <lineage>
        <taxon>Eukaryota</taxon>
        <taxon>Metazoa</taxon>
        <taxon>Spiralia</taxon>
        <taxon>Lophotrochozoa</taxon>
        <taxon>Mollusca</taxon>
        <taxon>Bivalvia</taxon>
        <taxon>Autobranchia</taxon>
        <taxon>Pteriomorphia</taxon>
        <taxon>Arcoida</taxon>
        <taxon>Arcoidea</taxon>
        <taxon>Arcidae</taxon>
        <taxon>Tegillarca</taxon>
    </lineage>
</organism>
<dbReference type="Gene3D" id="3.30.160.40">
    <property type="entry name" value="Porphobilinogen deaminase, C-terminal domain"/>
    <property type="match status" value="1"/>
</dbReference>
<feature type="region of interest" description="Disordered" evidence="8">
    <location>
        <begin position="336"/>
        <end position="355"/>
    </location>
</feature>
<dbReference type="Proteomes" id="UP001217089">
    <property type="component" value="Unassembled WGS sequence"/>
</dbReference>
<keyword evidence="6" id="KW-0627">Porphyrin biosynthesis</keyword>
<proteinExistence type="inferred from homology"/>
<comment type="pathway">
    <text evidence="2">Porphyrin-containing compound metabolism; protoporphyrin-IX biosynthesis; coproporphyrinogen-III from 5-aminolevulinate: step 2/4.</text>
</comment>
<accession>A0ABQ9FL60</accession>
<dbReference type="Gene3D" id="3.40.190.10">
    <property type="entry name" value="Periplasmic binding protein-like II"/>
    <property type="match status" value="2"/>
</dbReference>
<dbReference type="SUPFAM" id="SSF54782">
    <property type="entry name" value="Porphobilinogen deaminase (hydroxymethylbilane synthase), C-terminal domain"/>
    <property type="match status" value="1"/>
</dbReference>
<dbReference type="InterPro" id="IPR022419">
    <property type="entry name" value="Porphobilin_deaminase_cofac_BS"/>
</dbReference>
<dbReference type="EC" id="2.5.1.61" evidence="4"/>
<evidence type="ECO:0000256" key="4">
    <source>
        <dbReference type="ARBA" id="ARBA00012655"/>
    </source>
</evidence>
<sequence length="355" mass="39598">MTEFDEWKLGFIQEKLKCFLAFVDSDVKNFGSDTSSNHIQITMATTGDKILDSALSKIGEKNLFTRELELALERKEVDFVVHSLKDLPTLLPEGLLVGCVYKRDSPYDAVVMHPKHKGKKLEDLPENSVIGTSSLRRGAQLKKKFPNFTFENIRGNLNTRFKKLDDDDKYDAIILAVAGLERMGWSDRISEILGKDICMYAVSQGAMGVECRDHDYETQDLLAQIHDPETVIACVAERSFLKKLEGGCSVPLSLTGGVYSIDGTQSKVETVTAKIPKLDEPPTKKYAAIIGSDEISPDALQIAESVGIKLAEIMLNSEAGEILKEAKKQTAAAVIEEKERKEKERQEKEKQQQQQ</sequence>
<evidence type="ECO:0000256" key="6">
    <source>
        <dbReference type="ARBA" id="ARBA00023244"/>
    </source>
</evidence>
<comment type="caution">
    <text evidence="11">The sequence shown here is derived from an EMBL/GenBank/DDBJ whole genome shotgun (WGS) entry which is preliminary data.</text>
</comment>
<evidence type="ECO:0000259" key="9">
    <source>
        <dbReference type="Pfam" id="PF01379"/>
    </source>
</evidence>
<evidence type="ECO:0000313" key="11">
    <source>
        <dbReference type="EMBL" id="KAJ8316425.1"/>
    </source>
</evidence>
<gene>
    <name evidence="11" type="ORF">KUTeg_006439</name>
</gene>
<evidence type="ECO:0000259" key="10">
    <source>
        <dbReference type="Pfam" id="PF03900"/>
    </source>
</evidence>
<evidence type="ECO:0000313" key="12">
    <source>
        <dbReference type="Proteomes" id="UP001217089"/>
    </source>
</evidence>
<dbReference type="EMBL" id="JARBDR010000328">
    <property type="protein sequence ID" value="KAJ8316425.1"/>
    <property type="molecule type" value="Genomic_DNA"/>
</dbReference>
<dbReference type="InterPro" id="IPR036803">
    <property type="entry name" value="Porphobilinogen_deaminase_C_sf"/>
</dbReference>
<keyword evidence="5" id="KW-0808">Transferase</keyword>
<keyword evidence="12" id="KW-1185">Reference proteome</keyword>
<dbReference type="InterPro" id="IPR022417">
    <property type="entry name" value="Porphobilin_deaminase_N"/>
</dbReference>
<dbReference type="PRINTS" id="PR00151">
    <property type="entry name" value="PORPHBDMNASE"/>
</dbReference>
<evidence type="ECO:0000256" key="1">
    <source>
        <dbReference type="ARBA" id="ARBA00001916"/>
    </source>
</evidence>
<dbReference type="Pfam" id="PF03900">
    <property type="entry name" value="Porphobil_deamC"/>
    <property type="match status" value="1"/>
</dbReference>
<dbReference type="PIRSF" id="PIRSF001438">
    <property type="entry name" value="4pyrrol_synth_OHMeBilane_synth"/>
    <property type="match status" value="1"/>
</dbReference>
<dbReference type="InterPro" id="IPR000860">
    <property type="entry name" value="HemC"/>
</dbReference>
<name>A0ABQ9FL60_TEGGR</name>
<feature type="domain" description="Porphobilinogen deaminase C-terminal" evidence="10">
    <location>
        <begin position="232"/>
        <end position="312"/>
    </location>
</feature>
<dbReference type="PANTHER" id="PTHR11557">
    <property type="entry name" value="PORPHOBILINOGEN DEAMINASE"/>
    <property type="match status" value="1"/>
</dbReference>